<dbReference type="Pfam" id="PF09749">
    <property type="entry name" value="HVSL"/>
    <property type="match status" value="1"/>
</dbReference>
<dbReference type="PANTHER" id="PTHR13522:SF3">
    <property type="entry name" value="U6 SNRNA PHOSPHODIESTERASE 1"/>
    <property type="match status" value="1"/>
</dbReference>
<evidence type="ECO:0000256" key="1">
    <source>
        <dbReference type="ARBA" id="ARBA00022722"/>
    </source>
</evidence>
<dbReference type="GO" id="GO:0000175">
    <property type="term" value="F:3'-5'-RNA exonuclease activity"/>
    <property type="evidence" value="ECO:0007669"/>
    <property type="project" value="TreeGrafter"/>
</dbReference>
<dbReference type="GO" id="GO:0034477">
    <property type="term" value="P:U6 snRNA 3'-end processing"/>
    <property type="evidence" value="ECO:0007669"/>
    <property type="project" value="InterPro"/>
</dbReference>
<comment type="caution">
    <text evidence="8">The sequence shown here is derived from an EMBL/GenBank/DDBJ whole genome shotgun (WGS) entry which is preliminary data.</text>
</comment>
<accession>A0A0C2JA12</accession>
<evidence type="ECO:0000256" key="3">
    <source>
        <dbReference type="ARBA" id="ARBA00023239"/>
    </source>
</evidence>
<evidence type="ECO:0000256" key="6">
    <source>
        <dbReference type="ARBA" id="ARBA00029543"/>
    </source>
</evidence>
<keyword evidence="3" id="KW-0456">Lyase</keyword>
<keyword evidence="1" id="KW-0540">Nuclease</keyword>
<keyword evidence="4" id="KW-0539">Nucleus</keyword>
<dbReference type="Proteomes" id="UP000031668">
    <property type="component" value="Unassembled WGS sequence"/>
</dbReference>
<evidence type="ECO:0000256" key="5">
    <source>
        <dbReference type="ARBA" id="ARBA00029300"/>
    </source>
</evidence>
<evidence type="ECO:0000256" key="4">
    <source>
        <dbReference type="ARBA" id="ARBA00023242"/>
    </source>
</evidence>
<dbReference type="GO" id="GO:0005634">
    <property type="term" value="C:nucleus"/>
    <property type="evidence" value="ECO:0007669"/>
    <property type="project" value="TreeGrafter"/>
</dbReference>
<sequence length="144" mass="16964">MSDITSILNVQKQLIDNLPGWHSIPRSELHLSLSNTLYFQHQWIAGIVQTSKEELLHFSQFDIGITEFKAYINEDFKRTFIGLKITLNDEKNPSFHISVAYTDFNMFEMANRFLESYKTQVSLNFRVDKVRLKTGNQEFEFKLH</sequence>
<evidence type="ECO:0000256" key="2">
    <source>
        <dbReference type="ARBA" id="ARBA00022801"/>
    </source>
</evidence>
<dbReference type="PANTHER" id="PTHR13522">
    <property type="entry name" value="U6 SNRNA PHOSPHODIESTERASE 1"/>
    <property type="match status" value="1"/>
</dbReference>
<evidence type="ECO:0000256" key="7">
    <source>
        <dbReference type="ARBA" id="ARBA00030030"/>
    </source>
</evidence>
<proteinExistence type="predicted"/>
<dbReference type="Gene3D" id="3.90.1140.10">
    <property type="entry name" value="Cyclic phosphodiesterase"/>
    <property type="match status" value="1"/>
</dbReference>
<keyword evidence="9" id="KW-1185">Reference proteome</keyword>
<dbReference type="EMBL" id="JWZT01003647">
    <property type="protein sequence ID" value="KII65978.1"/>
    <property type="molecule type" value="Genomic_DNA"/>
</dbReference>
<reference evidence="8 9" key="1">
    <citation type="journal article" date="2014" name="Genome Biol. Evol.">
        <title>The genome of the myxosporean Thelohanellus kitauei shows adaptations to nutrient acquisition within its fish host.</title>
        <authorList>
            <person name="Yang Y."/>
            <person name="Xiong J."/>
            <person name="Zhou Z."/>
            <person name="Huo F."/>
            <person name="Miao W."/>
            <person name="Ran C."/>
            <person name="Liu Y."/>
            <person name="Zhang J."/>
            <person name="Feng J."/>
            <person name="Wang M."/>
            <person name="Wang M."/>
            <person name="Wang L."/>
            <person name="Yao B."/>
        </authorList>
    </citation>
    <scope>NUCLEOTIDE SEQUENCE [LARGE SCALE GENOMIC DNA]</scope>
    <source>
        <strain evidence="8">Wuqing</strain>
    </source>
</reference>
<dbReference type="AlphaFoldDB" id="A0A0C2JA12"/>
<dbReference type="OrthoDB" id="49151at2759"/>
<evidence type="ECO:0000313" key="8">
    <source>
        <dbReference type="EMBL" id="KII65978.1"/>
    </source>
</evidence>
<gene>
    <name evidence="8" type="ORF">RF11_15790</name>
</gene>
<comment type="catalytic activity">
    <reaction evidence="5">
        <text>a 3'-end uridylyl-uridine-RNA = a 3'-end 2',3'-cyclophospho-uridine-RNA + uridine</text>
        <dbReference type="Rhea" id="RHEA:46052"/>
        <dbReference type="Rhea" id="RHEA-COMP:17384"/>
        <dbReference type="Rhea" id="RHEA-COMP:17385"/>
        <dbReference type="ChEBI" id="CHEBI:16704"/>
        <dbReference type="ChEBI" id="CHEBI:85643"/>
        <dbReference type="ChEBI" id="CHEBI:85644"/>
    </reaction>
    <physiologicalReaction direction="left-to-right" evidence="5">
        <dbReference type="Rhea" id="RHEA:46053"/>
    </physiologicalReaction>
</comment>
<organism evidence="8 9">
    <name type="scientific">Thelohanellus kitauei</name>
    <name type="common">Myxosporean</name>
    <dbReference type="NCBI Taxonomy" id="669202"/>
    <lineage>
        <taxon>Eukaryota</taxon>
        <taxon>Metazoa</taxon>
        <taxon>Cnidaria</taxon>
        <taxon>Myxozoa</taxon>
        <taxon>Myxosporea</taxon>
        <taxon>Bivalvulida</taxon>
        <taxon>Platysporina</taxon>
        <taxon>Myxobolidae</taxon>
        <taxon>Thelohanellus</taxon>
    </lineage>
</organism>
<keyword evidence="2" id="KW-0378">Hydrolase</keyword>
<dbReference type="InterPro" id="IPR027521">
    <property type="entry name" value="Usb1"/>
</dbReference>
<name>A0A0C2JA12_THEKT</name>
<protein>
    <recommendedName>
        <fullName evidence="6">U6 snRNA phosphodiesterase 1</fullName>
    </recommendedName>
    <alternativeName>
        <fullName evidence="7">3'-5' RNA exonuclease USB1</fullName>
    </alternativeName>
</protein>
<dbReference type="GO" id="GO:0016829">
    <property type="term" value="F:lyase activity"/>
    <property type="evidence" value="ECO:0007669"/>
    <property type="project" value="UniProtKB-KW"/>
</dbReference>
<evidence type="ECO:0000313" key="9">
    <source>
        <dbReference type="Proteomes" id="UP000031668"/>
    </source>
</evidence>